<sequence length="591" mass="67689">MTFRYAFCIFLIFISNFKYLRTDNMYYDDDPIETENTIEATDATELNTLFINLKTPKAKTTKLTRGEIRNPSLTTTTETVSETTVLETKTEATFTSFSSTKSFINASTTPVKSGTSTLFYISLPSFAFDDVESTLAGSTLVSSRKHEEKSTAKHYVGYSIVSIKPASPEQLNEILAFELIGREYLFWSHRRVLDSPLTVVLPPNETDLRIILREHRVDYKIVLEEFQISFKDPDEDDATATIFPMPSLIAISFNVYLRYNFIMEYLEDLTKRYPEIARLIRIGKTVEDRNITLIEIKSFNSSNGRTGSILVEAGMHAREWLGVSVALYTIHELVEHAAANTDMLDGLVWYVLPVLNADGYEYSHTIDRYWKNNRRQYGDCYGVDLDRNFFTKQNIKDRSSQLNKYYCTDLYPGEKAVSEPEIRALVNFIKSKKDIKAYLSLHSGEAFIAYPWAYKNERTTEYEDVAKLAAAIKTAIESKDNSSEFAIGRLNLLCGQYEGAAIDWAKKQGIDFPLMISFKGGILENFDVKEDNLFETVVASFEGIHIVPQFLRNPQSIIIIKRKDNTYDNSNEIRSFSVYAIIWLVLRFFVL</sequence>
<keyword evidence="15" id="KW-1185">Reference proteome</keyword>
<dbReference type="FunFam" id="3.40.630.10:FF:000084">
    <property type="entry name" value="Carboxypeptidase B2"/>
    <property type="match status" value="1"/>
</dbReference>
<feature type="signal peptide" evidence="12">
    <location>
        <begin position="1"/>
        <end position="22"/>
    </location>
</feature>
<dbReference type="PROSITE" id="PS52035">
    <property type="entry name" value="PEPTIDASE_M14"/>
    <property type="match status" value="1"/>
</dbReference>
<dbReference type="OrthoDB" id="3626597at2759"/>
<keyword evidence="4" id="KW-0645">Protease</keyword>
<dbReference type="SUPFAM" id="SSF54897">
    <property type="entry name" value="Protease propeptides/inhibitors"/>
    <property type="match status" value="1"/>
</dbReference>
<dbReference type="InterPro" id="IPR000834">
    <property type="entry name" value="Peptidase_M14"/>
</dbReference>
<dbReference type="SMART" id="SM00631">
    <property type="entry name" value="Zn_pept"/>
    <property type="match status" value="1"/>
</dbReference>
<dbReference type="Gene3D" id="3.40.630.10">
    <property type="entry name" value="Zn peptidases"/>
    <property type="match status" value="1"/>
</dbReference>
<evidence type="ECO:0000259" key="13">
    <source>
        <dbReference type="PROSITE" id="PS52035"/>
    </source>
</evidence>
<evidence type="ECO:0000313" key="15">
    <source>
        <dbReference type="Proteomes" id="UP000801492"/>
    </source>
</evidence>
<comment type="caution">
    <text evidence="14">The sequence shown here is derived from an EMBL/GenBank/DDBJ whole genome shotgun (WGS) entry which is preliminary data.</text>
</comment>
<dbReference type="SUPFAM" id="SSF53187">
    <property type="entry name" value="Zn-dependent exopeptidases"/>
    <property type="match status" value="1"/>
</dbReference>
<comment type="cofactor">
    <cofactor evidence="1">
        <name>Zn(2+)</name>
        <dbReference type="ChEBI" id="CHEBI:29105"/>
    </cofactor>
</comment>
<evidence type="ECO:0000313" key="14">
    <source>
        <dbReference type="EMBL" id="KAF2894509.1"/>
    </source>
</evidence>
<reference evidence="14" key="1">
    <citation type="submission" date="2019-08" db="EMBL/GenBank/DDBJ databases">
        <title>The genome of the North American firefly Photinus pyralis.</title>
        <authorList>
            <consortium name="Photinus pyralis genome working group"/>
            <person name="Fallon T.R."/>
            <person name="Sander Lower S.E."/>
            <person name="Weng J.-K."/>
        </authorList>
    </citation>
    <scope>NUCLEOTIDE SEQUENCE</scope>
    <source>
        <strain evidence="14">TRF0915ILg1</strain>
        <tissue evidence="14">Whole body</tissue>
    </source>
</reference>
<dbReference type="AlphaFoldDB" id="A0A8K0GCI1"/>
<organism evidence="14 15">
    <name type="scientific">Ignelater luminosus</name>
    <name type="common">Cucubano</name>
    <name type="synonym">Pyrophorus luminosus</name>
    <dbReference type="NCBI Taxonomy" id="2038154"/>
    <lineage>
        <taxon>Eukaryota</taxon>
        <taxon>Metazoa</taxon>
        <taxon>Ecdysozoa</taxon>
        <taxon>Arthropoda</taxon>
        <taxon>Hexapoda</taxon>
        <taxon>Insecta</taxon>
        <taxon>Pterygota</taxon>
        <taxon>Neoptera</taxon>
        <taxon>Endopterygota</taxon>
        <taxon>Coleoptera</taxon>
        <taxon>Polyphaga</taxon>
        <taxon>Elateriformia</taxon>
        <taxon>Elateroidea</taxon>
        <taxon>Elateridae</taxon>
        <taxon>Agrypninae</taxon>
        <taxon>Pyrophorini</taxon>
        <taxon>Ignelater</taxon>
    </lineage>
</organism>
<evidence type="ECO:0000256" key="2">
    <source>
        <dbReference type="ARBA" id="ARBA00005988"/>
    </source>
</evidence>
<evidence type="ECO:0000256" key="1">
    <source>
        <dbReference type="ARBA" id="ARBA00001947"/>
    </source>
</evidence>
<keyword evidence="7" id="KW-0378">Hydrolase</keyword>
<evidence type="ECO:0000256" key="4">
    <source>
        <dbReference type="ARBA" id="ARBA00022670"/>
    </source>
</evidence>
<evidence type="ECO:0000256" key="7">
    <source>
        <dbReference type="ARBA" id="ARBA00022801"/>
    </source>
</evidence>
<dbReference type="Gene3D" id="3.30.70.340">
    <property type="entry name" value="Metallocarboxypeptidase-like"/>
    <property type="match status" value="1"/>
</dbReference>
<dbReference type="EMBL" id="VTPC01006945">
    <property type="protein sequence ID" value="KAF2894509.1"/>
    <property type="molecule type" value="Genomic_DNA"/>
</dbReference>
<feature type="domain" description="Peptidase M14" evidence="13">
    <location>
        <begin position="255"/>
        <end position="551"/>
    </location>
</feature>
<keyword evidence="5" id="KW-0479">Metal-binding</keyword>
<dbReference type="Pfam" id="PF00246">
    <property type="entry name" value="Peptidase_M14"/>
    <property type="match status" value="1"/>
</dbReference>
<evidence type="ECO:0000256" key="12">
    <source>
        <dbReference type="SAM" id="SignalP"/>
    </source>
</evidence>
<evidence type="ECO:0000256" key="10">
    <source>
        <dbReference type="ARBA" id="ARBA00023157"/>
    </source>
</evidence>
<evidence type="ECO:0000256" key="5">
    <source>
        <dbReference type="ARBA" id="ARBA00022723"/>
    </source>
</evidence>
<dbReference type="GO" id="GO:0004181">
    <property type="term" value="F:metallocarboxypeptidase activity"/>
    <property type="evidence" value="ECO:0007669"/>
    <property type="project" value="InterPro"/>
</dbReference>
<comment type="caution">
    <text evidence="11">Lacks conserved residue(s) required for the propagation of feature annotation.</text>
</comment>
<keyword evidence="8" id="KW-0862">Zinc</keyword>
<dbReference type="Proteomes" id="UP000801492">
    <property type="component" value="Unassembled WGS sequence"/>
</dbReference>
<evidence type="ECO:0000256" key="11">
    <source>
        <dbReference type="PROSITE-ProRule" id="PRU01379"/>
    </source>
</evidence>
<dbReference type="InterPro" id="IPR036990">
    <property type="entry name" value="M14A-like_propep"/>
</dbReference>
<gene>
    <name evidence="14" type="ORF">ILUMI_11670</name>
</gene>
<evidence type="ECO:0000256" key="9">
    <source>
        <dbReference type="ARBA" id="ARBA00023049"/>
    </source>
</evidence>
<evidence type="ECO:0000256" key="8">
    <source>
        <dbReference type="ARBA" id="ARBA00022833"/>
    </source>
</evidence>
<dbReference type="GO" id="GO:0008270">
    <property type="term" value="F:zinc ion binding"/>
    <property type="evidence" value="ECO:0007669"/>
    <property type="project" value="InterPro"/>
</dbReference>
<dbReference type="GO" id="GO:0006508">
    <property type="term" value="P:proteolysis"/>
    <property type="evidence" value="ECO:0007669"/>
    <property type="project" value="UniProtKB-KW"/>
</dbReference>
<proteinExistence type="inferred from homology"/>
<protein>
    <recommendedName>
        <fullName evidence="13">Peptidase M14 domain-containing protein</fullName>
    </recommendedName>
</protein>
<keyword evidence="10" id="KW-1015">Disulfide bond</keyword>
<comment type="similarity">
    <text evidence="2 11">Belongs to the peptidase M14 family.</text>
</comment>
<dbReference type="PRINTS" id="PR00765">
    <property type="entry name" value="CRBOXYPTASEA"/>
</dbReference>
<feature type="chain" id="PRO_5035482246" description="Peptidase M14 domain-containing protein" evidence="12">
    <location>
        <begin position="23"/>
        <end position="591"/>
    </location>
</feature>
<accession>A0A8K0GCI1</accession>
<keyword evidence="9" id="KW-0482">Metalloprotease</keyword>
<dbReference type="PANTHER" id="PTHR11705">
    <property type="entry name" value="PROTEASE FAMILY M14 CARBOXYPEPTIDASE A,B"/>
    <property type="match status" value="1"/>
</dbReference>
<keyword evidence="3" id="KW-0121">Carboxypeptidase</keyword>
<dbReference type="PANTHER" id="PTHR11705:SF154">
    <property type="entry name" value="PEPTIDASE M14 CARBOXYPEPTIDASE A DOMAIN-CONTAINING PROTEIN"/>
    <property type="match status" value="1"/>
</dbReference>
<name>A0A8K0GCI1_IGNLU</name>
<dbReference type="GO" id="GO:0005615">
    <property type="term" value="C:extracellular space"/>
    <property type="evidence" value="ECO:0007669"/>
    <property type="project" value="TreeGrafter"/>
</dbReference>
<evidence type="ECO:0000256" key="6">
    <source>
        <dbReference type="ARBA" id="ARBA00022729"/>
    </source>
</evidence>
<evidence type="ECO:0000256" key="3">
    <source>
        <dbReference type="ARBA" id="ARBA00022645"/>
    </source>
</evidence>
<keyword evidence="6 12" id="KW-0732">Signal</keyword>